<protein>
    <submittedName>
        <fullName evidence="4">SCO family protein</fullName>
    </submittedName>
</protein>
<feature type="chain" id="PRO_5046823533" evidence="2">
    <location>
        <begin position="23"/>
        <end position="239"/>
    </location>
</feature>
<dbReference type="PANTHER" id="PTHR12151">
    <property type="entry name" value="ELECTRON TRANSPORT PROTIN SCO1/SENC FAMILY MEMBER"/>
    <property type="match status" value="1"/>
</dbReference>
<dbReference type="InterPro" id="IPR003782">
    <property type="entry name" value="SCO1/SenC"/>
</dbReference>
<feature type="domain" description="Heavy metal binding" evidence="3">
    <location>
        <begin position="36"/>
        <end position="64"/>
    </location>
</feature>
<evidence type="ECO:0000256" key="1">
    <source>
        <dbReference type="ARBA" id="ARBA00010996"/>
    </source>
</evidence>
<dbReference type="Pfam" id="PF19335">
    <property type="entry name" value="HMBD"/>
    <property type="match status" value="1"/>
</dbReference>
<dbReference type="InterPro" id="IPR036249">
    <property type="entry name" value="Thioredoxin-like_sf"/>
</dbReference>
<name>A0ABT7ZTF3_9FLAO</name>
<dbReference type="Gene3D" id="3.40.30.10">
    <property type="entry name" value="Glutaredoxin"/>
    <property type="match status" value="1"/>
</dbReference>
<evidence type="ECO:0000259" key="3">
    <source>
        <dbReference type="Pfam" id="PF19335"/>
    </source>
</evidence>
<dbReference type="EMBL" id="JASDDK010000002">
    <property type="protein sequence ID" value="MDN3492272.1"/>
    <property type="molecule type" value="Genomic_DNA"/>
</dbReference>
<dbReference type="CDD" id="cd02968">
    <property type="entry name" value="SCO"/>
    <property type="match status" value="1"/>
</dbReference>
<evidence type="ECO:0000313" key="5">
    <source>
        <dbReference type="Proteomes" id="UP001231197"/>
    </source>
</evidence>
<sequence>MMTYFKIVVSVLILCVVTTSCNSDKTKNSQKYLVAYQCPMECEGDKVYKNEGSCPICKMDLRPVENTSKLESTGEISETSIFNLTSKWHTEEGDKIQLEELKGKTLVIVMIYTSCKAACPRLVADMRNIEAEIPEERLKNLQFALVSIDPDIDTPKRLKAFAIENQMNDAHWTFLQGTESGVREFANVLSVKYKEISPIDFSHSNIISVFNAGGELVHQQEGLGVDNKETIETILKLTE</sequence>
<dbReference type="InterPro" id="IPR045800">
    <property type="entry name" value="HMBD"/>
</dbReference>
<evidence type="ECO:0000256" key="2">
    <source>
        <dbReference type="SAM" id="SignalP"/>
    </source>
</evidence>
<dbReference type="PANTHER" id="PTHR12151:SF25">
    <property type="entry name" value="LINALOOL DEHYDRATASE_ISOMERASE DOMAIN-CONTAINING PROTEIN"/>
    <property type="match status" value="1"/>
</dbReference>
<keyword evidence="5" id="KW-1185">Reference proteome</keyword>
<evidence type="ECO:0000313" key="4">
    <source>
        <dbReference type="EMBL" id="MDN3492272.1"/>
    </source>
</evidence>
<keyword evidence="2" id="KW-0732">Signal</keyword>
<comment type="caution">
    <text evidence="4">The sequence shown here is derived from an EMBL/GenBank/DDBJ whole genome shotgun (WGS) entry which is preliminary data.</text>
</comment>
<dbReference type="PROSITE" id="PS51257">
    <property type="entry name" value="PROKAR_LIPOPROTEIN"/>
    <property type="match status" value="1"/>
</dbReference>
<dbReference type="Proteomes" id="UP001231197">
    <property type="component" value="Unassembled WGS sequence"/>
</dbReference>
<accession>A0ABT7ZTF3</accession>
<dbReference type="Pfam" id="PF02630">
    <property type="entry name" value="SCO1-SenC"/>
    <property type="match status" value="1"/>
</dbReference>
<gene>
    <name evidence="4" type="ORF">QMA06_06040</name>
</gene>
<feature type="signal peptide" evidence="2">
    <location>
        <begin position="1"/>
        <end position="22"/>
    </location>
</feature>
<comment type="similarity">
    <text evidence="1">Belongs to the SCO1/2 family.</text>
</comment>
<organism evidence="4 5">
    <name type="scientific">Winogradskyella bathintestinalis</name>
    <dbReference type="NCBI Taxonomy" id="3035208"/>
    <lineage>
        <taxon>Bacteria</taxon>
        <taxon>Pseudomonadati</taxon>
        <taxon>Bacteroidota</taxon>
        <taxon>Flavobacteriia</taxon>
        <taxon>Flavobacteriales</taxon>
        <taxon>Flavobacteriaceae</taxon>
        <taxon>Winogradskyella</taxon>
    </lineage>
</organism>
<reference evidence="4 5" key="1">
    <citation type="journal article" date="2023" name="Int. J. Syst. Evol. Microbiol.">
        <title>Winogradskyella bathintestinalis sp. nov., isolated from the intestine of the deep-sea loosejaw dragonfish, Malacosteus niger.</title>
        <authorList>
            <person name="Uniacke-Lowe S."/>
            <person name="Johnson C.N."/>
            <person name="Stanton C."/>
            <person name="Hill C."/>
            <person name="Ross P."/>
        </authorList>
    </citation>
    <scope>NUCLEOTIDE SEQUENCE [LARGE SCALE GENOMIC DNA]</scope>
    <source>
        <strain evidence="4 5">APC 3343</strain>
    </source>
</reference>
<proteinExistence type="inferred from homology"/>
<dbReference type="SUPFAM" id="SSF52833">
    <property type="entry name" value="Thioredoxin-like"/>
    <property type="match status" value="1"/>
</dbReference>